<evidence type="ECO:0000256" key="5">
    <source>
        <dbReference type="SAM" id="Coils"/>
    </source>
</evidence>
<keyword evidence="4 6" id="KW-0472">Membrane</keyword>
<dbReference type="FunFam" id="1.20.120.350:FF:000030">
    <property type="entry name" value="sodium leak channel non-selective protein"/>
    <property type="match status" value="1"/>
</dbReference>
<dbReference type="InterPro" id="IPR027359">
    <property type="entry name" value="Volt_channel_dom_sf"/>
</dbReference>
<evidence type="ECO:0000256" key="4">
    <source>
        <dbReference type="ARBA" id="ARBA00023136"/>
    </source>
</evidence>
<feature type="transmembrane region" description="Helical" evidence="6">
    <location>
        <begin position="1318"/>
        <end position="1336"/>
    </location>
</feature>
<feature type="transmembrane region" description="Helical" evidence="6">
    <location>
        <begin position="439"/>
        <end position="457"/>
    </location>
</feature>
<dbReference type="Pfam" id="PF00520">
    <property type="entry name" value="Ion_trans"/>
    <property type="match status" value="4"/>
</dbReference>
<organism evidence="8 9">
    <name type="scientific">Branchiostoma lanceolatum</name>
    <name type="common">Common lancelet</name>
    <name type="synonym">Amphioxus lanceolatum</name>
    <dbReference type="NCBI Taxonomy" id="7740"/>
    <lineage>
        <taxon>Eukaryota</taxon>
        <taxon>Metazoa</taxon>
        <taxon>Chordata</taxon>
        <taxon>Cephalochordata</taxon>
        <taxon>Leptocardii</taxon>
        <taxon>Amphioxiformes</taxon>
        <taxon>Branchiostomatidae</taxon>
        <taxon>Branchiostoma</taxon>
    </lineage>
</organism>
<evidence type="ECO:0000256" key="1">
    <source>
        <dbReference type="ARBA" id="ARBA00004141"/>
    </source>
</evidence>
<dbReference type="GO" id="GO:0005886">
    <property type="term" value="C:plasma membrane"/>
    <property type="evidence" value="ECO:0007669"/>
    <property type="project" value="TreeGrafter"/>
</dbReference>
<feature type="transmembrane region" description="Helical" evidence="6">
    <location>
        <begin position="931"/>
        <end position="949"/>
    </location>
</feature>
<feature type="transmembrane region" description="Helical" evidence="6">
    <location>
        <begin position="1000"/>
        <end position="1018"/>
    </location>
</feature>
<name>A0A8J9ZB56_BRALA</name>
<feature type="domain" description="Ion transport" evidence="7">
    <location>
        <begin position="435"/>
        <end position="659"/>
    </location>
</feature>
<feature type="domain" description="Ion transport" evidence="7">
    <location>
        <begin position="930"/>
        <end position="1206"/>
    </location>
</feature>
<feature type="transmembrane region" description="Helical" evidence="6">
    <location>
        <begin position="1380"/>
        <end position="1402"/>
    </location>
</feature>
<keyword evidence="2 6" id="KW-0812">Transmembrane</keyword>
<reference evidence="8" key="1">
    <citation type="submission" date="2022-01" db="EMBL/GenBank/DDBJ databases">
        <authorList>
            <person name="Braso-Vives M."/>
        </authorList>
    </citation>
    <scope>NUCLEOTIDE SEQUENCE</scope>
</reference>
<sequence length="1767" mass="202134">MSPLHGLILPGNRSHAHSPVVSLRCESDFPVRHVDVLMIPDGGHDVTTCIAGFSNKCAEVSLFHRSFQAIMADFRPDENLTNGVDVQWVSKPWVRNLLRGCALLSVASVSMNTPATFQQLPQLCFLTFVLDIMLTLLYTTEMMGKMHFRGVLKGDNPYLRDHWCLFDATMVLCLWVSVVLQVFELSGYVEEFTPLSILRCPRPLIMIRTFRIYLKFQLPRARITTIVKKSSGQIWSVSIFLLFFLSLYGILGVQLFGELKYHCVTNGTQPGTVTLESLAVPDTYCSPHPGSGYSCPEGMECVDIQLKRSQRGYSGFDEFGSSVFTVYNAASQEGWVFIMYKTIDSFPEWRSVYFFSMIFFLAWLVKNVFIAVIVETFADIRVQFKEMWQFRGGPTTSSGTKIVQEQGTGWQLVALNTRCPRGLAPQVCQYVLQSSAFHVMMMLFVLTNAVVTATIQFDLHRDTEEYERYRDLVYAIEVGFTVLFDLEVLFKVWCVGLHGYWKRSLHKFELILAIGTTLHILPVFYCSQLTYFQVLRVVRLIKASPSLEDFCYKIFGPGKKLGSLVLFTMSLLVVASAVSLQLFCFIPTLKAFTTFPAALMSMFQILTQEGWVEVMDHTMWAVGETYAPLVAVYFILYHMFTAVIVVSLFVAVILDNLELDEDLKKLKQLKAREEVGTKHKLPLRLRVFEKFPNKPHMIKPSKLPADFPLPKIRESFMKQFMEWTATVRMLLRKRSTAQDTKALLSQAKKDKLEHGKLLTCPVQPRTINMREKKERVTEEIRKCNDIKQSSGLTLTTASTSPSLLGIQHQIRADRRSLRHNTNKDAKKALERMKDTSQDNPPTLGYRRDAKEMNIKLLHQKRQQAELKRKVQEEELRENHPYFDTPLFFLSENSKLRLICKAIVYAQYSKTVPTKGGLLTNRIHKLLGIVPYIDWVMIIITILSCVSMMFETPKQRISNTPSLQIAEYTFVISMSVELSLKILADGMFFTPKALIRDFGGVLDIFIYLVSLILLCWLPTSVPPRSGAQLLLIFRCLRPVRIFRLVPHMRRVVMELLKSWKEVAMVSILLLVLMFVFASFGVQLFAGKLARCNDPKIILKEKCVGTFWRGMHVTKLPIGQMDNHDHAPKMLVPRVWANPRNFNFDNIANAMLALFEVLSLEGWLEVRDIMVKQVGPYHGIYIHVFVFLGCMIGLTLFVGVVIANFYENKGSALLTVEQRRWVDLKKRLKIAQPLHLPPRPDGNGLRGKFYDITQHAVFKRFIALLVLANCSLLSVKWRVNADSTIPLATTSVVFTTLFLLEVTMKIIAMGLPGYWQSRRNRYDMFVTTLGVVWMAMHFSLQDEYSNTMGAVVIMLRFFSITGKHATLKMLLLTVVVSMLKSFFIIAGMFLLMLSYSLAGVVLFGSVKYGENLSRHANFSTAPKALSVLFRMITGEDWNKIMHDCMISPPICTVGRNYWETDCGNSTAALFFFCSFYIIIAYIMLNLLVAIILENFSLFYSGEEDALISYSDLHNFQITWSMVDINRRGVLPVRKVKFVLRLLRGRQEVDLEKDKLLFKHMIHELERLHNGEDVTFHEVLIMLAYRSVDISKCLQLEELLAREELEYVIEEEVAKQTIRSWLDKCLKRSRMKAQQQSNMITMLRANQWEDMRALLSPTSPVPADLQISRAASEEMSPREMDILARKASGGSPLMFHESWDDHQEGDKQRCVSQGRRLTPVSGGLVHRTSAIYPRISLGHRPNVTRRAPFYATSAIVSEVTDWWKNTHSQK</sequence>
<keyword evidence="9" id="KW-1185">Reference proteome</keyword>
<feature type="transmembrane region" description="Helical" evidence="6">
    <location>
        <begin position="631"/>
        <end position="654"/>
    </location>
</feature>
<dbReference type="GO" id="GO:0032230">
    <property type="term" value="P:positive regulation of synaptic transmission, GABAergic"/>
    <property type="evidence" value="ECO:0007669"/>
    <property type="project" value="TreeGrafter"/>
</dbReference>
<keyword evidence="5" id="KW-0175">Coiled coil</keyword>
<dbReference type="FunFam" id="1.10.287.70:FF:000060">
    <property type="entry name" value="Sodium leak channel non-selective protein"/>
    <property type="match status" value="1"/>
</dbReference>
<accession>A0A8J9ZB56</accession>
<dbReference type="SUPFAM" id="SSF81324">
    <property type="entry name" value="Voltage-gated potassium channels"/>
    <property type="match status" value="4"/>
</dbReference>
<dbReference type="GO" id="GO:0032224">
    <property type="term" value="P:positive regulation of synaptic transmission, cholinergic"/>
    <property type="evidence" value="ECO:0007669"/>
    <property type="project" value="TreeGrafter"/>
</dbReference>
<dbReference type="PANTHER" id="PTHR46141">
    <property type="entry name" value="SODIUM LEAK CHANNEL NON-SELECTIVE PROTEIN"/>
    <property type="match status" value="1"/>
</dbReference>
<dbReference type="InterPro" id="IPR005821">
    <property type="entry name" value="Ion_trans_dom"/>
</dbReference>
<feature type="transmembrane region" description="Helical" evidence="6">
    <location>
        <begin position="1283"/>
        <end position="1306"/>
    </location>
</feature>
<evidence type="ECO:0000259" key="7">
    <source>
        <dbReference type="Pfam" id="PF00520"/>
    </source>
</evidence>
<comment type="subcellular location">
    <subcellularLocation>
        <location evidence="1">Membrane</location>
        <topology evidence="1">Multi-pass membrane protein</topology>
    </subcellularLocation>
</comment>
<evidence type="ECO:0000256" key="6">
    <source>
        <dbReference type="SAM" id="Phobius"/>
    </source>
</evidence>
<dbReference type="Gene3D" id="1.10.287.70">
    <property type="match status" value="4"/>
</dbReference>
<evidence type="ECO:0000313" key="8">
    <source>
        <dbReference type="EMBL" id="CAH1250685.1"/>
    </source>
</evidence>
<feature type="transmembrane region" description="Helical" evidence="6">
    <location>
        <begin position="472"/>
        <end position="490"/>
    </location>
</feature>
<dbReference type="InterPro" id="IPR028823">
    <property type="entry name" value="NALCN"/>
</dbReference>
<feature type="transmembrane region" description="Helical" evidence="6">
    <location>
        <begin position="564"/>
        <end position="585"/>
    </location>
</feature>
<feature type="domain" description="Ion transport" evidence="7">
    <location>
        <begin position="1254"/>
        <end position="1498"/>
    </location>
</feature>
<feature type="transmembrane region" description="Helical" evidence="6">
    <location>
        <begin position="1342"/>
        <end position="1359"/>
    </location>
</feature>
<evidence type="ECO:0000313" key="9">
    <source>
        <dbReference type="Proteomes" id="UP000838412"/>
    </source>
</evidence>
<dbReference type="FunFam" id="1.10.287.70:FF:000061">
    <property type="entry name" value="Sodium leak channel non-selective protein"/>
    <property type="match status" value="1"/>
</dbReference>
<keyword evidence="3 6" id="KW-1133">Transmembrane helix</keyword>
<evidence type="ECO:0000256" key="3">
    <source>
        <dbReference type="ARBA" id="ARBA00022989"/>
    </source>
</evidence>
<feature type="transmembrane region" description="Helical" evidence="6">
    <location>
        <begin position="120"/>
        <end position="139"/>
    </location>
</feature>
<proteinExistence type="predicted"/>
<gene>
    <name evidence="8" type="primary">NALCN</name>
    <name evidence="8" type="ORF">BLAG_LOCUS11325</name>
</gene>
<feature type="domain" description="Ion transport" evidence="7">
    <location>
        <begin position="99"/>
        <end position="382"/>
    </location>
</feature>
<feature type="coiled-coil region" evidence="5">
    <location>
        <begin position="847"/>
        <end position="876"/>
    </location>
</feature>
<dbReference type="GO" id="GO:0005261">
    <property type="term" value="F:monoatomic cation channel activity"/>
    <property type="evidence" value="ECO:0007669"/>
    <property type="project" value="InterPro"/>
</dbReference>
<dbReference type="OrthoDB" id="10069766at2759"/>
<feature type="transmembrane region" description="Helical" evidence="6">
    <location>
        <begin position="1061"/>
        <end position="1084"/>
    </location>
</feature>
<dbReference type="EMBL" id="OV696703">
    <property type="protein sequence ID" value="CAH1250685.1"/>
    <property type="molecule type" value="Genomic_DNA"/>
</dbReference>
<evidence type="ECO:0000256" key="2">
    <source>
        <dbReference type="ARBA" id="ARBA00022692"/>
    </source>
</evidence>
<feature type="transmembrane region" description="Helical" evidence="6">
    <location>
        <begin position="1465"/>
        <end position="1490"/>
    </location>
</feature>
<protein>
    <submittedName>
        <fullName evidence="8">NALCN protein</fullName>
    </submittedName>
</protein>
<feature type="transmembrane region" description="Helical" evidence="6">
    <location>
        <begin position="234"/>
        <end position="256"/>
    </location>
</feature>
<feature type="transmembrane region" description="Helical" evidence="6">
    <location>
        <begin position="352"/>
        <end position="378"/>
    </location>
</feature>
<feature type="transmembrane region" description="Helical" evidence="6">
    <location>
        <begin position="1178"/>
        <end position="1204"/>
    </location>
</feature>
<dbReference type="Gene3D" id="1.20.120.350">
    <property type="entry name" value="Voltage-gated potassium channels. Chain C"/>
    <property type="match status" value="4"/>
</dbReference>
<dbReference type="Proteomes" id="UP000838412">
    <property type="component" value="Chromosome 18"/>
</dbReference>
<feature type="transmembrane region" description="Helical" evidence="6">
    <location>
        <begin position="1259"/>
        <end position="1277"/>
    </location>
</feature>
<feature type="transmembrane region" description="Helical" evidence="6">
    <location>
        <begin position="510"/>
        <end position="532"/>
    </location>
</feature>
<dbReference type="PANTHER" id="PTHR46141:SF1">
    <property type="entry name" value="SODIUM LEAK CHANNEL NALCN"/>
    <property type="match status" value="1"/>
</dbReference>